<keyword evidence="1" id="KW-0472">Membrane</keyword>
<evidence type="ECO:0000313" key="3">
    <source>
        <dbReference type="EMBL" id="URA09921.1"/>
    </source>
</evidence>
<evidence type="ECO:0000256" key="1">
    <source>
        <dbReference type="SAM" id="Phobius"/>
    </source>
</evidence>
<evidence type="ECO:0000313" key="4">
    <source>
        <dbReference type="Proteomes" id="UP001056539"/>
    </source>
</evidence>
<dbReference type="AlphaFoldDB" id="A0AAX3BCB2"/>
<dbReference type="Pfam" id="PF08308">
    <property type="entry name" value="PEGA"/>
    <property type="match status" value="1"/>
</dbReference>
<reference evidence="3" key="1">
    <citation type="submission" date="2021-04" db="EMBL/GenBank/DDBJ databases">
        <authorList>
            <person name="Postec A."/>
        </authorList>
    </citation>
    <scope>NUCLEOTIDE SEQUENCE</scope>
    <source>
        <strain evidence="3">F1F22</strain>
    </source>
</reference>
<keyword evidence="1" id="KW-0812">Transmembrane</keyword>
<dbReference type="RefSeq" id="WP_271435054.1">
    <property type="nucleotide sequence ID" value="NZ_CP073355.1"/>
</dbReference>
<evidence type="ECO:0000259" key="2">
    <source>
        <dbReference type="Pfam" id="PF08308"/>
    </source>
</evidence>
<dbReference type="EMBL" id="CP073355">
    <property type="protein sequence ID" value="URA09921.1"/>
    <property type="molecule type" value="Genomic_DNA"/>
</dbReference>
<dbReference type="KEGG" id="taqu:KDW03_10630"/>
<gene>
    <name evidence="3" type="ORF">KDW03_10630</name>
</gene>
<accession>A0AAX3BCB2</accession>
<organism evidence="3 4">
    <name type="scientific">Thermospira aquatica</name>
    <dbReference type="NCBI Taxonomy" id="2828656"/>
    <lineage>
        <taxon>Bacteria</taxon>
        <taxon>Pseudomonadati</taxon>
        <taxon>Spirochaetota</taxon>
        <taxon>Spirochaetia</taxon>
        <taxon>Brevinematales</taxon>
        <taxon>Thermospiraceae</taxon>
        <taxon>Thermospira</taxon>
    </lineage>
</organism>
<dbReference type="InterPro" id="IPR013229">
    <property type="entry name" value="PEGA"/>
</dbReference>
<keyword evidence="4" id="KW-1185">Reference proteome</keyword>
<feature type="domain" description="PEGA" evidence="2">
    <location>
        <begin position="274"/>
        <end position="338"/>
    </location>
</feature>
<sequence>MFILLSFVVALTSCGSALKEEVATEKEGVYRLLRDFYACDFPLVVSSIKNLNRQTNFAYLEEAIPETLGLLFQSMENDYTLIDALEYIRLRGFPVALEDKILSAKVRSWETYKELQTTMITQTGVQIITNNKLIQSNTITNLVKTNVFHFRTNVYEEFLTKEFPDLLEEIARCRFSWRIEKRAQDTVQRDTTLVTNQRMPGWTYEGNVQGSLNVFENKMGPSEVEVKLVFFKIVAYKTNRLEMVIRTTEDKLYEEFLKKQGEIRRFYLGGDLLDVEISTDPEDANVYFDGVYVGRSPLVYEGVRPGVHSLQLVKEGFATVYYDISLVKGGKNLVKTALRPLTMTGIVVLEGESNRLVFLDSLYRGMTPLTISNVSLGEPHVLMIRSDDREYEDVLYNFTLTPEKSSLVLPVGKGYSLASRRFQRNVAWGLCFGGWGVTLGLAVGHFYTSSLMRYYQDQLYNPNLTDAQKRAYTSEVTFYGEWQQRLFTYGILSSLVSLGLTGYALYQERAYVAYDPASQQWTIEIRQAF</sequence>
<feature type="transmembrane region" description="Helical" evidence="1">
    <location>
        <begin position="486"/>
        <end position="506"/>
    </location>
</feature>
<feature type="transmembrane region" description="Helical" evidence="1">
    <location>
        <begin position="426"/>
        <end position="447"/>
    </location>
</feature>
<reference evidence="3" key="2">
    <citation type="submission" date="2022-06" db="EMBL/GenBank/DDBJ databases">
        <title>Thermospira aquatica gen. nov., sp. nov.</title>
        <authorList>
            <person name="Ben Ali Gam Z."/>
            <person name="Labat M."/>
        </authorList>
    </citation>
    <scope>NUCLEOTIDE SEQUENCE</scope>
    <source>
        <strain evidence="3">F1F22</strain>
    </source>
</reference>
<dbReference type="Proteomes" id="UP001056539">
    <property type="component" value="Chromosome"/>
</dbReference>
<protein>
    <submittedName>
        <fullName evidence="3">PEGA domain-containing protein</fullName>
    </submittedName>
</protein>
<name>A0AAX3BCB2_9SPIR</name>
<proteinExistence type="predicted"/>
<keyword evidence="1" id="KW-1133">Transmembrane helix</keyword>